<feature type="domain" description="C2H2-type" evidence="6">
    <location>
        <begin position="282"/>
        <end position="310"/>
    </location>
</feature>
<dbReference type="Proteomes" id="UP001152024">
    <property type="component" value="Unassembled WGS sequence"/>
</dbReference>
<evidence type="ECO:0000313" key="8">
    <source>
        <dbReference type="Proteomes" id="UP001152024"/>
    </source>
</evidence>
<protein>
    <recommendedName>
        <fullName evidence="6">C2H2-type domain-containing protein</fullName>
    </recommendedName>
</protein>
<proteinExistence type="predicted"/>
<evidence type="ECO:0000256" key="2">
    <source>
        <dbReference type="ARBA" id="ARBA00022771"/>
    </source>
</evidence>
<evidence type="ECO:0000256" key="4">
    <source>
        <dbReference type="PROSITE-ProRule" id="PRU00042"/>
    </source>
</evidence>
<evidence type="ECO:0000256" key="1">
    <source>
        <dbReference type="ARBA" id="ARBA00022723"/>
    </source>
</evidence>
<comment type="caution">
    <text evidence="7">The sequence shown here is derived from an EMBL/GenBank/DDBJ whole genome shotgun (WGS) entry which is preliminary data.</text>
</comment>
<dbReference type="EMBL" id="JAOQBH010000032">
    <property type="protein sequence ID" value="KAJ4112127.1"/>
    <property type="molecule type" value="Genomic_DNA"/>
</dbReference>
<dbReference type="SMART" id="SM00355">
    <property type="entry name" value="ZnF_C2H2"/>
    <property type="match status" value="2"/>
</dbReference>
<dbReference type="InterPro" id="IPR036236">
    <property type="entry name" value="Znf_C2H2_sf"/>
</dbReference>
<keyword evidence="1" id="KW-0479">Metal-binding</keyword>
<dbReference type="Gene3D" id="3.30.160.60">
    <property type="entry name" value="Classic Zinc Finger"/>
    <property type="match status" value="2"/>
</dbReference>
<dbReference type="PROSITE" id="PS50157">
    <property type="entry name" value="ZINC_FINGER_C2H2_2"/>
    <property type="match status" value="2"/>
</dbReference>
<dbReference type="PANTHER" id="PTHR23235:SF120">
    <property type="entry name" value="KRUPPEL-LIKE FACTOR 15"/>
    <property type="match status" value="1"/>
</dbReference>
<evidence type="ECO:0000259" key="6">
    <source>
        <dbReference type="PROSITE" id="PS50157"/>
    </source>
</evidence>
<feature type="region of interest" description="Disordered" evidence="5">
    <location>
        <begin position="201"/>
        <end position="236"/>
    </location>
</feature>
<keyword evidence="2 4" id="KW-0863">Zinc-finger</keyword>
<feature type="region of interest" description="Disordered" evidence="5">
    <location>
        <begin position="161"/>
        <end position="185"/>
    </location>
</feature>
<gene>
    <name evidence="7" type="ORF">NW768_011706</name>
</gene>
<keyword evidence="3" id="KW-0862">Zinc</keyword>
<feature type="domain" description="C2H2-type" evidence="6">
    <location>
        <begin position="249"/>
        <end position="278"/>
    </location>
</feature>
<dbReference type="InterPro" id="IPR013087">
    <property type="entry name" value="Znf_C2H2_type"/>
</dbReference>
<name>A0ABQ8QWQ5_FUSEQ</name>
<evidence type="ECO:0000256" key="3">
    <source>
        <dbReference type="ARBA" id="ARBA00022833"/>
    </source>
</evidence>
<accession>A0ABQ8QWQ5</accession>
<feature type="compositionally biased region" description="Polar residues" evidence="5">
    <location>
        <begin position="172"/>
        <end position="185"/>
    </location>
</feature>
<dbReference type="SUPFAM" id="SSF57667">
    <property type="entry name" value="beta-beta-alpha zinc fingers"/>
    <property type="match status" value="1"/>
</dbReference>
<dbReference type="PANTHER" id="PTHR23235">
    <property type="entry name" value="KRUEPPEL-LIKE TRANSCRIPTION FACTOR"/>
    <property type="match status" value="1"/>
</dbReference>
<organism evidence="7 8">
    <name type="scientific">Fusarium equiseti</name>
    <name type="common">Fusarium scirpi</name>
    <dbReference type="NCBI Taxonomy" id="61235"/>
    <lineage>
        <taxon>Eukaryota</taxon>
        <taxon>Fungi</taxon>
        <taxon>Dikarya</taxon>
        <taxon>Ascomycota</taxon>
        <taxon>Pezizomycotina</taxon>
        <taxon>Sordariomycetes</taxon>
        <taxon>Hypocreomycetidae</taxon>
        <taxon>Hypocreales</taxon>
        <taxon>Nectriaceae</taxon>
        <taxon>Fusarium</taxon>
        <taxon>Fusarium incarnatum-equiseti species complex</taxon>
    </lineage>
</organism>
<reference evidence="7" key="1">
    <citation type="submission" date="2022-09" db="EMBL/GenBank/DDBJ databases">
        <title>Fusarium specimens isolated from Avocado Roots.</title>
        <authorList>
            <person name="Stajich J."/>
            <person name="Roper C."/>
            <person name="Heimlech-Rivalta G."/>
        </authorList>
    </citation>
    <scope>NUCLEOTIDE SEQUENCE</scope>
    <source>
        <strain evidence="7">CF00095</strain>
    </source>
</reference>
<sequence>MDNTFNMENQYYLPLAQNFLYNSSPDIPFTPTPSPQSAQDESGPWALSDLNDVYRNMSYWIDTQYPSSAMISGAIGYGAEGLPQHNALHQEFAYMDYQLTADANTVDHVPASPVKLPSTTGERCGYESDMSPAGSFMVSTPEPRSRSGSIVPMSSWSCSSPATMVSDRRLSDTPTSYDTDDQYPQSVYSLRDSNSICWMESPRKMETPRKMSVSTEETTVSPKSTHSGLSSGQPGVLPTQTVIIRKAIGQCDYPGCKKGFRRVEHLKRHKQSHHGEGGQNRFSCEFCGKDNFNRYDNLQTHRRLHARKNKRQRSIKFVPAAVPIIEEEEKARKQKNGFAAASVKSQPYIVHTSRA</sequence>
<feature type="compositionally biased region" description="Polar residues" evidence="5">
    <location>
        <begin position="212"/>
        <end position="236"/>
    </location>
</feature>
<evidence type="ECO:0000313" key="7">
    <source>
        <dbReference type="EMBL" id="KAJ4112127.1"/>
    </source>
</evidence>
<evidence type="ECO:0000256" key="5">
    <source>
        <dbReference type="SAM" id="MobiDB-lite"/>
    </source>
</evidence>
<keyword evidence="8" id="KW-1185">Reference proteome</keyword>
<dbReference type="PROSITE" id="PS00028">
    <property type="entry name" value="ZINC_FINGER_C2H2_1"/>
    <property type="match status" value="1"/>
</dbReference>